<accession>A0A938X662</accession>
<protein>
    <submittedName>
        <fullName evidence="1">Uncharacterized protein</fullName>
    </submittedName>
</protein>
<reference evidence="1" key="1">
    <citation type="submission" date="2020-08" db="EMBL/GenBank/DDBJ databases">
        <authorList>
            <person name="Cejkova D."/>
            <person name="Kubasova T."/>
            <person name="Jahodarova E."/>
            <person name="Rychlik I."/>
        </authorList>
    </citation>
    <scope>NUCLEOTIDE SEQUENCE</scope>
    <source>
        <strain evidence="1">An559</strain>
    </source>
</reference>
<reference evidence="1" key="2">
    <citation type="journal article" date="2021" name="Sci. Rep.">
        <title>The distribution of antibiotic resistance genes in chicken gut microbiota commensals.</title>
        <authorList>
            <person name="Juricova H."/>
            <person name="Matiasovicova J."/>
            <person name="Kubasova T."/>
            <person name="Cejkova D."/>
            <person name="Rychlik I."/>
        </authorList>
    </citation>
    <scope>NUCLEOTIDE SEQUENCE</scope>
    <source>
        <strain evidence="1">An559</strain>
    </source>
</reference>
<name>A0A938X662_9FIRM</name>
<dbReference type="RefSeq" id="WP_204445881.1">
    <property type="nucleotide sequence ID" value="NZ_JACJKY010000007.1"/>
</dbReference>
<evidence type="ECO:0000313" key="1">
    <source>
        <dbReference type="EMBL" id="MBM6920708.1"/>
    </source>
</evidence>
<dbReference type="AlphaFoldDB" id="A0A938X662"/>
<organism evidence="1 2">
    <name type="scientific">Merdimmobilis hominis</name>
    <dbReference type="NCBI Taxonomy" id="2897707"/>
    <lineage>
        <taxon>Bacteria</taxon>
        <taxon>Bacillati</taxon>
        <taxon>Bacillota</taxon>
        <taxon>Clostridia</taxon>
        <taxon>Eubacteriales</taxon>
        <taxon>Oscillospiraceae</taxon>
        <taxon>Merdimmobilis</taxon>
    </lineage>
</organism>
<dbReference type="EMBL" id="JACJKY010000007">
    <property type="protein sequence ID" value="MBM6920708.1"/>
    <property type="molecule type" value="Genomic_DNA"/>
</dbReference>
<comment type="caution">
    <text evidence="1">The sequence shown here is derived from an EMBL/GenBank/DDBJ whole genome shotgun (WGS) entry which is preliminary data.</text>
</comment>
<gene>
    <name evidence="1" type="ORF">H6A12_06010</name>
</gene>
<evidence type="ECO:0000313" key="2">
    <source>
        <dbReference type="Proteomes" id="UP000774750"/>
    </source>
</evidence>
<dbReference type="Proteomes" id="UP000774750">
    <property type="component" value="Unassembled WGS sequence"/>
</dbReference>
<keyword evidence="2" id="KW-1185">Reference proteome</keyword>
<proteinExistence type="predicted"/>
<sequence>MTLITCAADCVHQQEGYCQLCGGAPVSCTAAHECCHYQKIKPSAPKLSR</sequence>